<gene>
    <name evidence="12" type="primary">LOC110775740</name>
</gene>
<evidence type="ECO:0000256" key="5">
    <source>
        <dbReference type="ARBA" id="ARBA00022989"/>
    </source>
</evidence>
<dbReference type="GeneID" id="110775740"/>
<proteinExistence type="inferred from homology"/>
<dbReference type="KEGG" id="soe:110775740"/>
<keyword evidence="6 9" id="KW-0472">Membrane</keyword>
<keyword evidence="11" id="KW-1185">Reference proteome</keyword>
<dbReference type="OrthoDB" id="1854593at2759"/>
<feature type="transmembrane region" description="Helical" evidence="9">
    <location>
        <begin position="292"/>
        <end position="313"/>
    </location>
</feature>
<dbReference type="SUPFAM" id="SSF69593">
    <property type="entry name" value="Glycerol-3-phosphate (1)-acyltransferase"/>
    <property type="match status" value="1"/>
</dbReference>
<reference evidence="11" key="1">
    <citation type="journal article" date="2021" name="Nat. Commun.">
        <title>Genomic analyses provide insights into spinach domestication and the genetic basis of agronomic traits.</title>
        <authorList>
            <person name="Cai X."/>
            <person name="Sun X."/>
            <person name="Xu C."/>
            <person name="Sun H."/>
            <person name="Wang X."/>
            <person name="Ge C."/>
            <person name="Zhang Z."/>
            <person name="Wang Q."/>
            <person name="Fei Z."/>
            <person name="Jiao C."/>
            <person name="Wang Q."/>
        </authorList>
    </citation>
    <scope>NUCLEOTIDE SEQUENCE [LARGE SCALE GENOMIC DNA]</scope>
    <source>
        <strain evidence="11">cv. Varoflay</strain>
    </source>
</reference>
<protein>
    <submittedName>
        <fullName evidence="12">Probable glycerol-3-phosphate acyltransferase 3</fullName>
    </submittedName>
</protein>
<evidence type="ECO:0000259" key="10">
    <source>
        <dbReference type="SMART" id="SM00563"/>
    </source>
</evidence>
<evidence type="ECO:0000313" key="11">
    <source>
        <dbReference type="Proteomes" id="UP000813463"/>
    </source>
</evidence>
<evidence type="ECO:0000256" key="9">
    <source>
        <dbReference type="SAM" id="Phobius"/>
    </source>
</evidence>
<feature type="domain" description="Phospholipid/glycerol acyltransferase" evidence="10">
    <location>
        <begin position="386"/>
        <end position="487"/>
    </location>
</feature>
<keyword evidence="5 9" id="KW-1133">Transmembrane helix</keyword>
<evidence type="ECO:0000256" key="8">
    <source>
        <dbReference type="SAM" id="MobiDB-lite"/>
    </source>
</evidence>
<reference evidence="12" key="2">
    <citation type="submission" date="2025-08" db="UniProtKB">
        <authorList>
            <consortium name="RefSeq"/>
        </authorList>
    </citation>
    <scope>IDENTIFICATION</scope>
    <source>
        <tissue evidence="12">Leaf</tissue>
    </source>
</reference>
<dbReference type="RefSeq" id="XP_021836038.1">
    <property type="nucleotide sequence ID" value="XM_021980346.2"/>
</dbReference>
<feature type="region of interest" description="Disordered" evidence="8">
    <location>
        <begin position="335"/>
        <end position="380"/>
    </location>
</feature>
<dbReference type="GO" id="GO:0010143">
    <property type="term" value="P:cutin biosynthetic process"/>
    <property type="evidence" value="ECO:0000318"/>
    <property type="project" value="GO_Central"/>
</dbReference>
<dbReference type="GO" id="GO:0016020">
    <property type="term" value="C:membrane"/>
    <property type="evidence" value="ECO:0000318"/>
    <property type="project" value="GO_Central"/>
</dbReference>
<evidence type="ECO:0000256" key="1">
    <source>
        <dbReference type="ARBA" id="ARBA00004141"/>
    </source>
</evidence>
<sequence>MATYTSLFRAIIFFFSRILHEHFKTPRYLHRKVINALNPTQLKLQKYPSFIGSYELFSSEDDDDKTLIFNVEDTLLKSSSLFPYFMLVAFEGGSILRALLLLILYPLICLFNKEMGLKIMVMVSFFGIKKDGFIVGRAVLPKFFLEDVGLEGFEVVRKCKRKMGVSELPHVMVESFVREYLEVDFVVGKELKVFNGYFIGLMEDNNNKIGNDLNKHMLGEGDKLGCNNIFGISGTKASLSHPFFSFCKEIYLTNEEMKSKWKSLQSENYPKPLIFHDGRLALRPTPTSTLTLFLWLPFGIFLAIFRGVIALSLPKNIANPILTFTGLRLLTCASHPNPTSPNPKSSSEPTGSGQGHDQGHASHPNPTSPNAKSSSEPTGLGSGPGQLYVCNHKTLLDPLYLSYALNKPLTAVTYSLSRVSEILAPIKTVRLTRDRDQDGIMMEKLLNQGDLVVCPEGTTCREPFLLRFSSLFAEMNDQITPVAMDCHVSMFYGTTASGLKCLDPIFFLMNPRPSYTVRLLGAVSGLSTCQDRSQSGFDVANHVQREIGESLNFQCTKLTRKDKYMILAGNNGVV</sequence>
<feature type="compositionally biased region" description="Low complexity" evidence="8">
    <location>
        <begin position="335"/>
        <end position="350"/>
    </location>
</feature>
<comment type="similarity">
    <text evidence="2">Belongs to the GPAT/DAPAT family.</text>
</comment>
<dbReference type="AlphaFoldDB" id="A0A9R0HSA0"/>
<dbReference type="CDD" id="cd06551">
    <property type="entry name" value="LPLAT"/>
    <property type="match status" value="1"/>
</dbReference>
<evidence type="ECO:0000256" key="7">
    <source>
        <dbReference type="ARBA" id="ARBA00023315"/>
    </source>
</evidence>
<evidence type="ECO:0000256" key="3">
    <source>
        <dbReference type="ARBA" id="ARBA00022679"/>
    </source>
</evidence>
<dbReference type="Pfam" id="PF01553">
    <property type="entry name" value="Acyltransferase"/>
    <property type="match status" value="1"/>
</dbReference>
<dbReference type="GO" id="GO:0090447">
    <property type="term" value="F:glycerol-3-phosphate 2-O-acyltransferase activity"/>
    <property type="evidence" value="ECO:0000318"/>
    <property type="project" value="GO_Central"/>
</dbReference>
<keyword evidence="4 9" id="KW-0812">Transmembrane</keyword>
<evidence type="ECO:0000256" key="6">
    <source>
        <dbReference type="ARBA" id="ARBA00023136"/>
    </source>
</evidence>
<dbReference type="GO" id="GO:0016791">
    <property type="term" value="F:phosphatase activity"/>
    <property type="evidence" value="ECO:0000318"/>
    <property type="project" value="GO_Central"/>
</dbReference>
<accession>A0A9R0HSA0</accession>
<dbReference type="PANTHER" id="PTHR15486:SF62">
    <property type="entry name" value="GLYCEROL-3-PHOSPHATE ACYLTRANSFERASE 2-RELATED"/>
    <property type="match status" value="1"/>
</dbReference>
<dbReference type="Pfam" id="PF23270">
    <property type="entry name" value="HAD_RAM2_N"/>
    <property type="match status" value="1"/>
</dbReference>
<keyword evidence="7 12" id="KW-0012">Acyltransferase</keyword>
<keyword evidence="3" id="KW-0808">Transferase</keyword>
<organism evidence="11 12">
    <name type="scientific">Spinacia oleracea</name>
    <name type="common">Spinach</name>
    <dbReference type="NCBI Taxonomy" id="3562"/>
    <lineage>
        <taxon>Eukaryota</taxon>
        <taxon>Viridiplantae</taxon>
        <taxon>Streptophyta</taxon>
        <taxon>Embryophyta</taxon>
        <taxon>Tracheophyta</taxon>
        <taxon>Spermatophyta</taxon>
        <taxon>Magnoliopsida</taxon>
        <taxon>eudicotyledons</taxon>
        <taxon>Gunneridae</taxon>
        <taxon>Pentapetalae</taxon>
        <taxon>Caryophyllales</taxon>
        <taxon>Chenopodiaceae</taxon>
        <taxon>Chenopodioideae</taxon>
        <taxon>Anserineae</taxon>
        <taxon>Spinacia</taxon>
    </lineage>
</organism>
<comment type="subcellular location">
    <subcellularLocation>
        <location evidence="1">Membrane</location>
        <topology evidence="1">Multi-pass membrane protein</topology>
    </subcellularLocation>
</comment>
<dbReference type="Proteomes" id="UP000813463">
    <property type="component" value="Chromosome 5"/>
</dbReference>
<evidence type="ECO:0000256" key="4">
    <source>
        <dbReference type="ARBA" id="ARBA00022692"/>
    </source>
</evidence>
<dbReference type="SMART" id="SM00563">
    <property type="entry name" value="PlsC"/>
    <property type="match status" value="1"/>
</dbReference>
<name>A0A9R0HSA0_SPIOL</name>
<feature type="compositionally biased region" description="Polar residues" evidence="8">
    <location>
        <begin position="364"/>
        <end position="377"/>
    </location>
</feature>
<dbReference type="InterPro" id="IPR002123">
    <property type="entry name" value="Plipid/glycerol_acylTrfase"/>
</dbReference>
<evidence type="ECO:0000256" key="2">
    <source>
        <dbReference type="ARBA" id="ARBA00007937"/>
    </source>
</evidence>
<feature type="transmembrane region" description="Helical" evidence="9">
    <location>
        <begin position="84"/>
        <end position="111"/>
    </location>
</feature>
<dbReference type="PANTHER" id="PTHR15486">
    <property type="entry name" value="ANCIENT UBIQUITOUS PROTEIN"/>
    <property type="match status" value="1"/>
</dbReference>
<evidence type="ECO:0000313" key="12">
    <source>
        <dbReference type="RefSeq" id="XP_021836038.1"/>
    </source>
</evidence>
<dbReference type="InterPro" id="IPR056462">
    <property type="entry name" value="HAD_RAM2/GPAT1-8"/>
</dbReference>